<dbReference type="InterPro" id="IPR011008">
    <property type="entry name" value="Dimeric_a/b-barrel"/>
</dbReference>
<dbReference type="EMBL" id="UOEQ01000582">
    <property type="protein sequence ID" value="VAW25146.1"/>
    <property type="molecule type" value="Genomic_DNA"/>
</dbReference>
<dbReference type="PANTHER" id="PTHR33606">
    <property type="entry name" value="PROTEIN YCII"/>
    <property type="match status" value="1"/>
</dbReference>
<accession>A0A3B0UZB0</accession>
<sequence>MQFVIIGNDKNDALQTRKNVRADHLAYWGEQGKNFLAAGPFLDKNENPCGSMMIVEAGDIDEAKRMAASDPYVTGGVFENYEVRRWNWLLGKPELI</sequence>
<protein>
    <recommendedName>
        <fullName evidence="1">YCII-related domain-containing protein</fullName>
    </recommendedName>
</protein>
<reference evidence="2" key="1">
    <citation type="submission" date="2018-06" db="EMBL/GenBank/DDBJ databases">
        <authorList>
            <person name="Zhirakovskaya E."/>
        </authorList>
    </citation>
    <scope>NUCLEOTIDE SEQUENCE</scope>
</reference>
<dbReference type="Gene3D" id="3.30.70.1060">
    <property type="entry name" value="Dimeric alpha+beta barrel"/>
    <property type="match status" value="1"/>
</dbReference>
<dbReference type="Pfam" id="PF03795">
    <property type="entry name" value="YCII"/>
    <property type="match status" value="1"/>
</dbReference>
<name>A0A3B0UZB0_9ZZZZ</name>
<evidence type="ECO:0000313" key="2">
    <source>
        <dbReference type="EMBL" id="VAW25146.1"/>
    </source>
</evidence>
<feature type="domain" description="YCII-related" evidence="1">
    <location>
        <begin position="1"/>
        <end position="87"/>
    </location>
</feature>
<dbReference type="InterPro" id="IPR005545">
    <property type="entry name" value="YCII"/>
</dbReference>
<organism evidence="2">
    <name type="scientific">hydrothermal vent metagenome</name>
    <dbReference type="NCBI Taxonomy" id="652676"/>
    <lineage>
        <taxon>unclassified sequences</taxon>
        <taxon>metagenomes</taxon>
        <taxon>ecological metagenomes</taxon>
    </lineage>
</organism>
<dbReference type="PANTHER" id="PTHR33606:SF3">
    <property type="entry name" value="PROTEIN YCII"/>
    <property type="match status" value="1"/>
</dbReference>
<dbReference type="InterPro" id="IPR051807">
    <property type="entry name" value="Sec-metab_biosynth-assoc"/>
</dbReference>
<evidence type="ECO:0000259" key="1">
    <source>
        <dbReference type="Pfam" id="PF03795"/>
    </source>
</evidence>
<dbReference type="SUPFAM" id="SSF54909">
    <property type="entry name" value="Dimeric alpha+beta barrel"/>
    <property type="match status" value="1"/>
</dbReference>
<dbReference type="AlphaFoldDB" id="A0A3B0UZB0"/>
<gene>
    <name evidence="2" type="ORF">MNBD_ALPHA11-314</name>
</gene>
<proteinExistence type="predicted"/>